<dbReference type="InterPro" id="IPR041657">
    <property type="entry name" value="HTH_17"/>
</dbReference>
<keyword evidence="3" id="KW-1185">Reference proteome</keyword>
<dbReference type="AlphaFoldDB" id="H1PQM7"/>
<dbReference type="PATRIC" id="fig|457404.5.peg.541"/>
<evidence type="ECO:0000259" key="1">
    <source>
        <dbReference type="Pfam" id="PF12728"/>
    </source>
</evidence>
<dbReference type="Pfam" id="PF12728">
    <property type="entry name" value="HTH_17"/>
    <property type="match status" value="1"/>
</dbReference>
<dbReference type="HOGENOM" id="CLU_187555_0_0_0"/>
<evidence type="ECO:0000313" key="3">
    <source>
        <dbReference type="Proteomes" id="UP000003233"/>
    </source>
</evidence>
<dbReference type="InterPro" id="IPR010093">
    <property type="entry name" value="SinI_DNA-bd"/>
</dbReference>
<dbReference type="RefSeq" id="WP_008696117.1">
    <property type="nucleotide sequence ID" value="NZ_KE161007.1"/>
</dbReference>
<proteinExistence type="predicted"/>
<feature type="domain" description="Helix-turn-helix" evidence="1">
    <location>
        <begin position="23"/>
        <end position="70"/>
    </location>
</feature>
<dbReference type="NCBIfam" id="TIGR01764">
    <property type="entry name" value="excise"/>
    <property type="match status" value="1"/>
</dbReference>
<dbReference type="EMBL" id="AGWJ02000002">
    <property type="protein sequence ID" value="EHO83702.1"/>
    <property type="molecule type" value="Genomic_DNA"/>
</dbReference>
<protein>
    <submittedName>
        <fullName evidence="2">Excisionase family DNA binding domain-containing protein</fullName>
    </submittedName>
</protein>
<sequence>MTNTNKEIEIKEYVEDCKINDMLYTVKEVAKIIKTSPPYVYSLIKSNKLPSLKLGSLKIRKTTLENFLEQYEGYDLTDPYNIKPLNLEVSD</sequence>
<gene>
    <name evidence="2" type="ORF">HMPREF0402_00720</name>
</gene>
<dbReference type="GO" id="GO:0003677">
    <property type="term" value="F:DNA binding"/>
    <property type="evidence" value="ECO:0007669"/>
    <property type="project" value="InterPro"/>
</dbReference>
<organism evidence="2 3">
    <name type="scientific">Fusobacterium ulcerans 12-1B</name>
    <dbReference type="NCBI Taxonomy" id="457404"/>
    <lineage>
        <taxon>Bacteria</taxon>
        <taxon>Fusobacteriati</taxon>
        <taxon>Fusobacteriota</taxon>
        <taxon>Fusobacteriia</taxon>
        <taxon>Fusobacteriales</taxon>
        <taxon>Fusobacteriaceae</taxon>
        <taxon>Fusobacterium</taxon>
    </lineage>
</organism>
<comment type="caution">
    <text evidence="2">The sequence shown here is derived from an EMBL/GenBank/DDBJ whole genome shotgun (WGS) entry which is preliminary data.</text>
</comment>
<evidence type="ECO:0000313" key="2">
    <source>
        <dbReference type="EMBL" id="EHO83702.1"/>
    </source>
</evidence>
<accession>H1PQM7</accession>
<dbReference type="Proteomes" id="UP000003233">
    <property type="component" value="Unassembled WGS sequence"/>
</dbReference>
<reference evidence="2 3" key="1">
    <citation type="submission" date="2012-07" db="EMBL/GenBank/DDBJ databases">
        <title>The Genome Sequence of Fusobacterium ulcerans 12_1B.</title>
        <authorList>
            <consortium name="The Broad Institute Genome Sequencing Platform"/>
            <person name="Earl A."/>
            <person name="Ward D."/>
            <person name="Feldgarden M."/>
            <person name="Gevers D."/>
            <person name="Strauss J."/>
            <person name="Ambrose C.E."/>
            <person name="Allen-Vercoe E."/>
            <person name="Walker B."/>
            <person name="Young S.K."/>
            <person name="Zeng Q."/>
            <person name="Gargeya S."/>
            <person name="Fitzgerald M."/>
            <person name="Haas B."/>
            <person name="Abouelleil A."/>
            <person name="Alvarado L."/>
            <person name="Arachchi H.M."/>
            <person name="Berlin A.M."/>
            <person name="Chapman S.B."/>
            <person name="Goldberg J."/>
            <person name="Griggs A."/>
            <person name="Gujja S."/>
            <person name="Hansen M."/>
            <person name="Howarth C."/>
            <person name="Imamovic A."/>
            <person name="Larimer J."/>
            <person name="McCowen C."/>
            <person name="Montmayeur A."/>
            <person name="Murphy C."/>
            <person name="Neiman D."/>
            <person name="Pearson M."/>
            <person name="Priest M."/>
            <person name="Roberts A."/>
            <person name="Saif S."/>
            <person name="Shea T."/>
            <person name="Sisk P."/>
            <person name="Sykes S."/>
            <person name="Wortman J."/>
            <person name="Nusbaum C."/>
            <person name="Birren B."/>
        </authorList>
    </citation>
    <scope>NUCLEOTIDE SEQUENCE [LARGE SCALE GENOMIC DNA]</scope>
    <source>
        <strain evidence="2 3">12_1B</strain>
    </source>
</reference>
<dbReference type="BioCyc" id="FSP457404-HMP:GTSQ-722-MONOMER"/>
<name>H1PQM7_9FUSO</name>